<evidence type="ECO:0000313" key="2">
    <source>
        <dbReference type="Proteomes" id="UP001239111"/>
    </source>
</evidence>
<protein>
    <submittedName>
        <fullName evidence="1">Uncharacterized protein</fullName>
    </submittedName>
</protein>
<organism evidence="1 2">
    <name type="scientific">Eretmocerus hayati</name>
    <dbReference type="NCBI Taxonomy" id="131215"/>
    <lineage>
        <taxon>Eukaryota</taxon>
        <taxon>Metazoa</taxon>
        <taxon>Ecdysozoa</taxon>
        <taxon>Arthropoda</taxon>
        <taxon>Hexapoda</taxon>
        <taxon>Insecta</taxon>
        <taxon>Pterygota</taxon>
        <taxon>Neoptera</taxon>
        <taxon>Endopterygota</taxon>
        <taxon>Hymenoptera</taxon>
        <taxon>Apocrita</taxon>
        <taxon>Proctotrupomorpha</taxon>
        <taxon>Chalcidoidea</taxon>
        <taxon>Aphelinidae</taxon>
        <taxon>Aphelininae</taxon>
        <taxon>Eretmocerus</taxon>
    </lineage>
</organism>
<evidence type="ECO:0000313" key="1">
    <source>
        <dbReference type="EMBL" id="KAJ8665903.1"/>
    </source>
</evidence>
<comment type="caution">
    <text evidence="1">The sequence shown here is derived from an EMBL/GenBank/DDBJ whole genome shotgun (WGS) entry which is preliminary data.</text>
</comment>
<reference evidence="1" key="1">
    <citation type="submission" date="2023-04" db="EMBL/GenBank/DDBJ databases">
        <title>A chromosome-level genome assembly of the parasitoid wasp Eretmocerus hayati.</title>
        <authorList>
            <person name="Zhong Y."/>
            <person name="Liu S."/>
            <person name="Liu Y."/>
        </authorList>
    </citation>
    <scope>NUCLEOTIDE SEQUENCE</scope>
    <source>
        <strain evidence="1">ZJU_SS_LIU_2023</strain>
    </source>
</reference>
<name>A0ACC2N425_9HYME</name>
<sequence>MILSVKIVQRAESDSDRANWRTRPNLVDRSIGHVHRPIRRTRDSSPESNIAQRARWNSERVDSCTGSGTLGELLLAHALKEWLIESMRTTGESRSILGWTCASDHPADPERSIESNMVDIAGLNGKRADCRWKWLWRAHAYFR</sequence>
<dbReference type="Proteomes" id="UP001239111">
    <property type="component" value="Chromosome 4"/>
</dbReference>
<keyword evidence="2" id="KW-1185">Reference proteome</keyword>
<proteinExistence type="predicted"/>
<gene>
    <name evidence="1" type="ORF">QAD02_007565</name>
</gene>
<dbReference type="EMBL" id="CM056744">
    <property type="protein sequence ID" value="KAJ8665903.1"/>
    <property type="molecule type" value="Genomic_DNA"/>
</dbReference>
<accession>A0ACC2N425</accession>